<accession>A0A8H4QFV4</accession>
<dbReference type="EMBL" id="JAACJL010000060">
    <property type="protein sequence ID" value="KAF4609637.1"/>
    <property type="molecule type" value="Genomic_DNA"/>
</dbReference>
<dbReference type="CDD" id="cd01389">
    <property type="entry name" value="HMG-box_ROX1-like"/>
    <property type="match status" value="1"/>
</dbReference>
<evidence type="ECO:0000313" key="6">
    <source>
        <dbReference type="EMBL" id="KAF4609637.1"/>
    </source>
</evidence>
<feature type="compositionally biased region" description="Low complexity" evidence="4">
    <location>
        <begin position="355"/>
        <end position="365"/>
    </location>
</feature>
<gene>
    <name evidence="6" type="ORF">D9613_012068</name>
</gene>
<evidence type="ECO:0000259" key="5">
    <source>
        <dbReference type="PROSITE" id="PS50118"/>
    </source>
</evidence>
<keyword evidence="1 3" id="KW-0238">DNA-binding</keyword>
<dbReference type="PANTHER" id="PTHR45789">
    <property type="entry name" value="FI18025P1"/>
    <property type="match status" value="1"/>
</dbReference>
<dbReference type="SUPFAM" id="SSF47095">
    <property type="entry name" value="HMG-box"/>
    <property type="match status" value="1"/>
</dbReference>
<comment type="caution">
    <text evidence="6">The sequence shown here is derived from an EMBL/GenBank/DDBJ whole genome shotgun (WGS) entry which is preliminary data.</text>
</comment>
<dbReference type="Gene3D" id="1.10.30.10">
    <property type="entry name" value="High mobility group box domain"/>
    <property type="match status" value="1"/>
</dbReference>
<feature type="region of interest" description="Disordered" evidence="4">
    <location>
        <begin position="163"/>
        <end position="187"/>
    </location>
</feature>
<evidence type="ECO:0000313" key="7">
    <source>
        <dbReference type="Proteomes" id="UP000521872"/>
    </source>
</evidence>
<evidence type="ECO:0000256" key="3">
    <source>
        <dbReference type="PROSITE-ProRule" id="PRU00267"/>
    </source>
</evidence>
<feature type="domain" description="HMG box" evidence="5">
    <location>
        <begin position="184"/>
        <end position="253"/>
    </location>
</feature>
<feature type="DNA-binding region" description="HMG box" evidence="3">
    <location>
        <begin position="184"/>
        <end position="253"/>
    </location>
</feature>
<dbReference type="SMART" id="SM00398">
    <property type="entry name" value="HMG"/>
    <property type="match status" value="1"/>
</dbReference>
<dbReference type="PROSITE" id="PS50118">
    <property type="entry name" value="HMG_BOX_2"/>
    <property type="match status" value="1"/>
</dbReference>
<evidence type="ECO:0000256" key="1">
    <source>
        <dbReference type="ARBA" id="ARBA00023125"/>
    </source>
</evidence>
<dbReference type="Pfam" id="PF00505">
    <property type="entry name" value="HMG_box"/>
    <property type="match status" value="1"/>
</dbReference>
<dbReference type="InterPro" id="IPR009071">
    <property type="entry name" value="HMG_box_dom"/>
</dbReference>
<feature type="compositionally biased region" description="Polar residues" evidence="4">
    <location>
        <begin position="336"/>
        <end position="347"/>
    </location>
</feature>
<sequence>MSEQISARSQLQGSDSWEFRLQTVQRLPYKTALRPRVYIRDTFLIHAPVRLFPPNYFPSALPTSYARRSAPVIANRPSQLGNMPAERSKALKRSDSGAIAVVSKIASISIDTSAPTGNQFVWASLPQEPSPSTDGPFMTTLSVCDDMPPLVNAPTTEFIMFPPTGEVTSPRKQPHSKKRPENHIPRPPNAFILFRSSFIKSQQVSNKIETSHSTLSKIIGLTWQSLSKEDRKVWHAKAKEALDEHKRKFPEYSFRPTQNKGPEKRRVKEIEPKDMKRCTKIAQLIVEGKKGEELNAAIQEFDKHHVPEIITRFEAPITERAFRRSSSAPIPDTESAKSGQSFLQHVSSMPRKPRSSSTQPSRCSSPIEAFSSFNSSFVSPMPVPFKEEVPSFTFDGFSFNNIAGPASDFDLDPLSTQDTDAYSESYGTPLSINTNFTMDDWSSSPLTLSPSTPDFMRSPTPLSGSPTPSFDDCFDNYTHGPQKSCLDDFSAQFSLFGQACVPAQPNICGNGIDLSFGNGSESLFAAAAFGTDAHAHAQHQDASALSHLGHLDFSAFMAAIPQYAM</sequence>
<reference evidence="6 7" key="1">
    <citation type="submission" date="2019-12" db="EMBL/GenBank/DDBJ databases">
        <authorList>
            <person name="Floudas D."/>
            <person name="Bentzer J."/>
            <person name="Ahren D."/>
            <person name="Johansson T."/>
            <person name="Persson P."/>
            <person name="Tunlid A."/>
        </authorList>
    </citation>
    <scope>NUCLEOTIDE SEQUENCE [LARGE SCALE GENOMIC DNA]</scope>
    <source>
        <strain evidence="6 7">CBS 102.39</strain>
    </source>
</reference>
<dbReference type="GO" id="GO:0000978">
    <property type="term" value="F:RNA polymerase II cis-regulatory region sequence-specific DNA binding"/>
    <property type="evidence" value="ECO:0007669"/>
    <property type="project" value="TreeGrafter"/>
</dbReference>
<proteinExistence type="predicted"/>
<evidence type="ECO:0000256" key="2">
    <source>
        <dbReference type="ARBA" id="ARBA00023242"/>
    </source>
</evidence>
<feature type="region of interest" description="Disordered" evidence="4">
    <location>
        <begin position="322"/>
        <end position="365"/>
    </location>
</feature>
<dbReference type="Proteomes" id="UP000521872">
    <property type="component" value="Unassembled WGS sequence"/>
</dbReference>
<dbReference type="PANTHER" id="PTHR45789:SF2">
    <property type="entry name" value="FI18025P1"/>
    <property type="match status" value="1"/>
</dbReference>
<keyword evidence="7" id="KW-1185">Reference proteome</keyword>
<dbReference type="InterPro" id="IPR051356">
    <property type="entry name" value="SOX/SOX-like_TF"/>
</dbReference>
<dbReference type="AlphaFoldDB" id="A0A8H4QFV4"/>
<dbReference type="GO" id="GO:0005634">
    <property type="term" value="C:nucleus"/>
    <property type="evidence" value="ECO:0007669"/>
    <property type="project" value="UniProtKB-UniRule"/>
</dbReference>
<protein>
    <recommendedName>
        <fullName evidence="5">HMG box domain-containing protein</fullName>
    </recommendedName>
</protein>
<evidence type="ECO:0000256" key="4">
    <source>
        <dbReference type="SAM" id="MobiDB-lite"/>
    </source>
</evidence>
<keyword evidence="2 3" id="KW-0539">Nucleus</keyword>
<dbReference type="GO" id="GO:0000981">
    <property type="term" value="F:DNA-binding transcription factor activity, RNA polymerase II-specific"/>
    <property type="evidence" value="ECO:0007669"/>
    <property type="project" value="TreeGrafter"/>
</dbReference>
<dbReference type="InterPro" id="IPR036910">
    <property type="entry name" value="HMG_box_dom_sf"/>
</dbReference>
<organism evidence="6 7">
    <name type="scientific">Agrocybe pediades</name>
    <dbReference type="NCBI Taxonomy" id="84607"/>
    <lineage>
        <taxon>Eukaryota</taxon>
        <taxon>Fungi</taxon>
        <taxon>Dikarya</taxon>
        <taxon>Basidiomycota</taxon>
        <taxon>Agaricomycotina</taxon>
        <taxon>Agaricomycetes</taxon>
        <taxon>Agaricomycetidae</taxon>
        <taxon>Agaricales</taxon>
        <taxon>Agaricineae</taxon>
        <taxon>Strophariaceae</taxon>
        <taxon>Agrocybe</taxon>
    </lineage>
</organism>
<name>A0A8H4QFV4_9AGAR</name>